<sequence length="95" mass="11273">MANYRLSPDAEDDLYRIWVYGARKFGIVQADKYYRAFFHQFELITKQPFLFPSVDYIKENYRRCVSGVDSIYYRVIDGKVEIMAIIGSQDIENKL</sequence>
<dbReference type="EMBL" id="FNGV01000004">
    <property type="protein sequence ID" value="SDM03593.1"/>
    <property type="molecule type" value="Genomic_DNA"/>
</dbReference>
<dbReference type="STRING" id="192904.SAMN04488514_104209"/>
<keyword evidence="1" id="KW-1277">Toxin-antitoxin system</keyword>
<reference evidence="3 4" key="1">
    <citation type="submission" date="2016-10" db="EMBL/GenBank/DDBJ databases">
        <authorList>
            <person name="de Groot N.N."/>
        </authorList>
    </citation>
    <scope>NUCLEOTIDE SEQUENCE [LARGE SCALE GENOMIC DNA]</scope>
    <source>
        <strain evidence="3 4">DSM 19886</strain>
    </source>
</reference>
<dbReference type="InterPro" id="IPR028344">
    <property type="entry name" value="ParE1/4"/>
</dbReference>
<dbReference type="PIRSF" id="PIRSF029218">
    <property type="entry name" value="ParE"/>
    <property type="match status" value="1"/>
</dbReference>
<evidence type="ECO:0000256" key="2">
    <source>
        <dbReference type="PIRNR" id="PIRNR029218"/>
    </source>
</evidence>
<comment type="similarity">
    <text evidence="2">Belongs to the RelE toxin family.</text>
</comment>
<dbReference type="Proteomes" id="UP000199440">
    <property type="component" value="Unassembled WGS sequence"/>
</dbReference>
<dbReference type="Gene3D" id="3.30.2310.20">
    <property type="entry name" value="RelE-like"/>
    <property type="match status" value="1"/>
</dbReference>
<dbReference type="RefSeq" id="WP_089888633.1">
    <property type="nucleotide sequence ID" value="NZ_FNGV01000004.1"/>
</dbReference>
<gene>
    <name evidence="3" type="ORF">SAMN04488514_104209</name>
</gene>
<dbReference type="OrthoDB" id="516834at2"/>
<name>A0A1G9PY55_9FLAO</name>
<accession>A0A1G9PY55</accession>
<dbReference type="Pfam" id="PF05016">
    <property type="entry name" value="ParE_toxin"/>
    <property type="match status" value="1"/>
</dbReference>
<dbReference type="InterPro" id="IPR007712">
    <property type="entry name" value="RelE/ParE_toxin"/>
</dbReference>
<evidence type="ECO:0000313" key="3">
    <source>
        <dbReference type="EMBL" id="SDM03593.1"/>
    </source>
</evidence>
<evidence type="ECO:0000313" key="4">
    <source>
        <dbReference type="Proteomes" id="UP000199440"/>
    </source>
</evidence>
<protein>
    <recommendedName>
        <fullName evidence="2">Toxin</fullName>
    </recommendedName>
</protein>
<organism evidence="3 4">
    <name type="scientific">Kriegella aquimaris</name>
    <dbReference type="NCBI Taxonomy" id="192904"/>
    <lineage>
        <taxon>Bacteria</taxon>
        <taxon>Pseudomonadati</taxon>
        <taxon>Bacteroidota</taxon>
        <taxon>Flavobacteriia</taxon>
        <taxon>Flavobacteriales</taxon>
        <taxon>Flavobacteriaceae</taxon>
        <taxon>Kriegella</taxon>
    </lineage>
</organism>
<proteinExistence type="inferred from homology"/>
<keyword evidence="4" id="KW-1185">Reference proteome</keyword>
<dbReference type="AlphaFoldDB" id="A0A1G9PY55"/>
<evidence type="ECO:0000256" key="1">
    <source>
        <dbReference type="ARBA" id="ARBA00022649"/>
    </source>
</evidence>
<dbReference type="InterPro" id="IPR035093">
    <property type="entry name" value="RelE/ParE_toxin_dom_sf"/>
</dbReference>